<feature type="signal peptide" evidence="2">
    <location>
        <begin position="1"/>
        <end position="21"/>
    </location>
</feature>
<dbReference type="Proteomes" id="UP001175271">
    <property type="component" value="Unassembled WGS sequence"/>
</dbReference>
<keyword evidence="1" id="KW-0472">Membrane</keyword>
<protein>
    <recommendedName>
        <fullName evidence="5">G-protein coupled receptors family 1 profile domain-containing protein</fullName>
    </recommendedName>
</protein>
<feature type="transmembrane region" description="Helical" evidence="1">
    <location>
        <begin position="379"/>
        <end position="399"/>
    </location>
</feature>
<comment type="caution">
    <text evidence="3">The sequence shown here is derived from an EMBL/GenBank/DDBJ whole genome shotgun (WGS) entry which is preliminary data.</text>
</comment>
<dbReference type="EMBL" id="JAUCMV010000003">
    <property type="protein sequence ID" value="KAK0412198.1"/>
    <property type="molecule type" value="Genomic_DNA"/>
</dbReference>
<evidence type="ECO:0000313" key="4">
    <source>
        <dbReference type="Proteomes" id="UP001175271"/>
    </source>
</evidence>
<feature type="transmembrane region" description="Helical" evidence="1">
    <location>
        <begin position="259"/>
        <end position="279"/>
    </location>
</feature>
<feature type="transmembrane region" description="Helical" evidence="1">
    <location>
        <begin position="515"/>
        <end position="534"/>
    </location>
</feature>
<gene>
    <name evidence="3" type="ORF">QR680_006085</name>
</gene>
<dbReference type="AlphaFoldDB" id="A0AA39HWG5"/>
<feature type="transmembrane region" description="Helical" evidence="1">
    <location>
        <begin position="336"/>
        <end position="359"/>
    </location>
</feature>
<feature type="chain" id="PRO_5041347489" description="G-protein coupled receptors family 1 profile domain-containing protein" evidence="2">
    <location>
        <begin position="22"/>
        <end position="602"/>
    </location>
</feature>
<sequence length="602" mass="68858">MNPLSLSFLATLLCLPSITFGLYYANGTKTTYERIPSWYLDDEIVYNFLEIWPNETMDFIEDLTDNEFNEYTAILVTVSQIANETYDEEEDEFRGTFTPQDLESAARKISPKIYEKLKAVADNIQEAINRLPSQSAQSTMNTLSAYFCDLRPKMWHRRYFLEVLFKAIRAVEESSQTDRKLIEEYFPSITTFVDAEITKVLYSKKTTENSCTEEEILQEMVDEAKYQQKNYKPMTENTVSIRTVKGTTARCDHVYVSKVPLDCFILIPNIIINVLIIYLSICHVKRSILQIFALNLCIPTLCYLLYASGALLSSLIWPSKDVALGIKLEKTKFSDYLSTVIGYICGFNYRVLAIFLVSITYCFFAKPLFSKKRLTNKNVLFVLFGCHVFTITTSTIATFSNRQSKQVMSELFPIAAVNWLDIVEGSFETSSLSFCIFMYFVCIGAVMAFRKTSSNAFNNRQKRRVQLIATLAYITPPNILLLPNSICTDLFAALFGSPPVFKQFCEMKIYHDDSLLQGRLFVTTFTVLVAFVDYRRALKQLIRKGVMCLPMFKQQNKLITIDHSKKLFLVSPIVEHLGTVVDSSPRLSDSPSSVYVSNLLYI</sequence>
<feature type="transmembrane region" description="Helical" evidence="1">
    <location>
        <begin position="431"/>
        <end position="449"/>
    </location>
</feature>
<keyword evidence="1" id="KW-1133">Transmembrane helix</keyword>
<keyword evidence="2" id="KW-0732">Signal</keyword>
<evidence type="ECO:0008006" key="5">
    <source>
        <dbReference type="Google" id="ProtNLM"/>
    </source>
</evidence>
<keyword evidence="4" id="KW-1185">Reference proteome</keyword>
<organism evidence="3 4">
    <name type="scientific">Steinernema hermaphroditum</name>
    <dbReference type="NCBI Taxonomy" id="289476"/>
    <lineage>
        <taxon>Eukaryota</taxon>
        <taxon>Metazoa</taxon>
        <taxon>Ecdysozoa</taxon>
        <taxon>Nematoda</taxon>
        <taxon>Chromadorea</taxon>
        <taxon>Rhabditida</taxon>
        <taxon>Tylenchina</taxon>
        <taxon>Panagrolaimomorpha</taxon>
        <taxon>Strongyloidoidea</taxon>
        <taxon>Steinernematidae</taxon>
        <taxon>Steinernema</taxon>
    </lineage>
</organism>
<name>A0AA39HWG5_9BILA</name>
<proteinExistence type="predicted"/>
<evidence type="ECO:0000313" key="3">
    <source>
        <dbReference type="EMBL" id="KAK0412198.1"/>
    </source>
</evidence>
<evidence type="ECO:0000256" key="1">
    <source>
        <dbReference type="SAM" id="Phobius"/>
    </source>
</evidence>
<evidence type="ECO:0000256" key="2">
    <source>
        <dbReference type="SAM" id="SignalP"/>
    </source>
</evidence>
<feature type="transmembrane region" description="Helical" evidence="1">
    <location>
        <begin position="470"/>
        <end position="495"/>
    </location>
</feature>
<dbReference type="Gene3D" id="1.20.120.1100">
    <property type="match status" value="1"/>
</dbReference>
<reference evidence="3" key="1">
    <citation type="submission" date="2023-06" db="EMBL/GenBank/DDBJ databases">
        <title>Genomic analysis of the entomopathogenic nematode Steinernema hermaphroditum.</title>
        <authorList>
            <person name="Schwarz E.M."/>
            <person name="Heppert J.K."/>
            <person name="Baniya A."/>
            <person name="Schwartz H.T."/>
            <person name="Tan C.-H."/>
            <person name="Antoshechkin I."/>
            <person name="Sternberg P.W."/>
            <person name="Goodrich-Blair H."/>
            <person name="Dillman A.R."/>
        </authorList>
    </citation>
    <scope>NUCLEOTIDE SEQUENCE</scope>
    <source>
        <strain evidence="3">PS9179</strain>
        <tissue evidence="3">Whole animal</tissue>
    </source>
</reference>
<feature type="transmembrane region" description="Helical" evidence="1">
    <location>
        <begin position="291"/>
        <end position="316"/>
    </location>
</feature>
<keyword evidence="1" id="KW-0812">Transmembrane</keyword>
<accession>A0AA39HWG5</accession>